<proteinExistence type="inferred from homology"/>
<dbReference type="Proteomes" id="UP000323258">
    <property type="component" value="Unassembled WGS sequence"/>
</dbReference>
<evidence type="ECO:0000259" key="10">
    <source>
        <dbReference type="Pfam" id="PF04290"/>
    </source>
</evidence>
<evidence type="ECO:0000256" key="6">
    <source>
        <dbReference type="ARBA" id="ARBA00022989"/>
    </source>
</evidence>
<dbReference type="GO" id="GO:0015740">
    <property type="term" value="P:C4-dicarboxylate transport"/>
    <property type="evidence" value="ECO:0007669"/>
    <property type="project" value="TreeGrafter"/>
</dbReference>
<feature type="transmembrane region" description="Helical" evidence="9">
    <location>
        <begin position="92"/>
        <end position="110"/>
    </location>
</feature>
<keyword evidence="3" id="KW-1003">Cell membrane</keyword>
<keyword evidence="4 9" id="KW-0997">Cell inner membrane</keyword>
<evidence type="ECO:0000256" key="5">
    <source>
        <dbReference type="ARBA" id="ARBA00022692"/>
    </source>
</evidence>
<dbReference type="AlphaFoldDB" id="A0A5D4GRG8"/>
<keyword evidence="2 9" id="KW-0813">Transport</keyword>
<evidence type="ECO:0000313" key="12">
    <source>
        <dbReference type="Proteomes" id="UP000323258"/>
    </source>
</evidence>
<comment type="caution">
    <text evidence="11">The sequence shown here is derived from an EMBL/GenBank/DDBJ whole genome shotgun (WGS) entry which is preliminary data.</text>
</comment>
<gene>
    <name evidence="11" type="ORF">FY036_16010</name>
</gene>
<feature type="domain" description="Tripartite ATP-independent periplasmic transporters DctQ component" evidence="10">
    <location>
        <begin position="70"/>
        <end position="193"/>
    </location>
</feature>
<keyword evidence="12" id="KW-1185">Reference proteome</keyword>
<keyword evidence="6 9" id="KW-1133">Transmembrane helix</keyword>
<evidence type="ECO:0000313" key="11">
    <source>
        <dbReference type="EMBL" id="TYR30947.1"/>
    </source>
</evidence>
<comment type="subcellular location">
    <subcellularLocation>
        <location evidence="1 9">Cell inner membrane</location>
        <topology evidence="1 9">Multi-pass membrane protein</topology>
    </subcellularLocation>
</comment>
<evidence type="ECO:0000256" key="3">
    <source>
        <dbReference type="ARBA" id="ARBA00022475"/>
    </source>
</evidence>
<evidence type="ECO:0000256" key="8">
    <source>
        <dbReference type="ARBA" id="ARBA00038436"/>
    </source>
</evidence>
<evidence type="ECO:0000256" key="9">
    <source>
        <dbReference type="RuleBase" id="RU369079"/>
    </source>
</evidence>
<reference evidence="11 12" key="1">
    <citation type="submission" date="2019-08" db="EMBL/GenBank/DDBJ databases">
        <authorList>
            <person name="Seo Y.L."/>
        </authorList>
    </citation>
    <scope>NUCLEOTIDE SEQUENCE [LARGE SCALE GENOMIC DNA]</scope>
    <source>
        <strain evidence="11 12">MaA-C15</strain>
    </source>
</reference>
<dbReference type="GO" id="GO:0005886">
    <property type="term" value="C:plasma membrane"/>
    <property type="evidence" value="ECO:0007669"/>
    <property type="project" value="UniProtKB-SubCell"/>
</dbReference>
<reference evidence="11 12" key="2">
    <citation type="submission" date="2019-09" db="EMBL/GenBank/DDBJ databases">
        <title>Mesorhizobium sp. MaA-C15 isolated from Microcystis aeruginosa.</title>
        <authorList>
            <person name="Jeong S.E."/>
            <person name="Jin H.M."/>
            <person name="Jeon C.O."/>
        </authorList>
    </citation>
    <scope>NUCLEOTIDE SEQUENCE [LARGE SCALE GENOMIC DNA]</scope>
    <source>
        <strain evidence="11 12">MaA-C15</strain>
    </source>
</reference>
<feature type="transmembrane region" description="Helical" evidence="9">
    <location>
        <begin position="48"/>
        <end position="72"/>
    </location>
</feature>
<keyword evidence="5 9" id="KW-0812">Transmembrane</keyword>
<evidence type="ECO:0000256" key="7">
    <source>
        <dbReference type="ARBA" id="ARBA00023136"/>
    </source>
</evidence>
<name>A0A5D4GRG8_9HYPH</name>
<organism evidence="11 12">
    <name type="scientific">Neoaquamicrobium microcysteis</name>
    <dbReference type="NCBI Taxonomy" id="2682781"/>
    <lineage>
        <taxon>Bacteria</taxon>
        <taxon>Pseudomonadati</taxon>
        <taxon>Pseudomonadota</taxon>
        <taxon>Alphaproteobacteria</taxon>
        <taxon>Hyphomicrobiales</taxon>
        <taxon>Phyllobacteriaceae</taxon>
        <taxon>Neoaquamicrobium</taxon>
    </lineage>
</organism>
<comment type="function">
    <text evidence="9">Part of the tripartite ATP-independent periplasmic (TRAP) transport system.</text>
</comment>
<accession>A0A5D4GRG8</accession>
<dbReference type="InterPro" id="IPR007387">
    <property type="entry name" value="TRAP_DctQ"/>
</dbReference>
<evidence type="ECO:0000256" key="1">
    <source>
        <dbReference type="ARBA" id="ARBA00004429"/>
    </source>
</evidence>
<protein>
    <recommendedName>
        <fullName evidence="9">TRAP transporter small permease protein</fullName>
    </recommendedName>
</protein>
<evidence type="ECO:0000256" key="4">
    <source>
        <dbReference type="ARBA" id="ARBA00022519"/>
    </source>
</evidence>
<dbReference type="EMBL" id="VSZS01000065">
    <property type="protein sequence ID" value="TYR30947.1"/>
    <property type="molecule type" value="Genomic_DNA"/>
</dbReference>
<sequence>MRRGMEPDRRKGGRPDCTRELIERVSGRPAGRPVVSTSKGIVVKRFDAALSVIGEKSALVCGYMLIAAALYVSAELISRKAFGFSLGGANEVSGYVLGATTAWSFGYTMLMRSHIRIDVFTRNLPPRGRAVTDLVGAFALVVFAAVFVWHAVAYLDFLWQRGTRSITSLALPLWIPVSAWCAGWIFFLVVSLNLAAIGTRAFLRGDHDEVQRRIGAILEEEDLIVPLGDEVITARGEQSR</sequence>
<dbReference type="PANTHER" id="PTHR35011">
    <property type="entry name" value="2,3-DIKETO-L-GULONATE TRAP TRANSPORTER SMALL PERMEASE PROTEIN YIAM"/>
    <property type="match status" value="1"/>
</dbReference>
<feature type="transmembrane region" description="Helical" evidence="9">
    <location>
        <begin position="173"/>
        <end position="195"/>
    </location>
</feature>
<evidence type="ECO:0000256" key="2">
    <source>
        <dbReference type="ARBA" id="ARBA00022448"/>
    </source>
</evidence>
<comment type="similarity">
    <text evidence="8 9">Belongs to the TRAP transporter small permease family.</text>
</comment>
<comment type="subunit">
    <text evidence="9">The complex comprises the extracytoplasmic solute receptor protein and the two transmembrane proteins.</text>
</comment>
<feature type="transmembrane region" description="Helical" evidence="9">
    <location>
        <begin position="131"/>
        <end position="153"/>
    </location>
</feature>
<dbReference type="PANTHER" id="PTHR35011:SF10">
    <property type="entry name" value="TRAP TRANSPORTER SMALL PERMEASE PROTEIN"/>
    <property type="match status" value="1"/>
</dbReference>
<dbReference type="InterPro" id="IPR055348">
    <property type="entry name" value="DctQ"/>
</dbReference>
<keyword evidence="7 9" id="KW-0472">Membrane</keyword>
<dbReference type="GO" id="GO:0022857">
    <property type="term" value="F:transmembrane transporter activity"/>
    <property type="evidence" value="ECO:0007669"/>
    <property type="project" value="UniProtKB-UniRule"/>
</dbReference>
<dbReference type="Pfam" id="PF04290">
    <property type="entry name" value="DctQ"/>
    <property type="match status" value="1"/>
</dbReference>